<dbReference type="Pfam" id="PF18545">
    <property type="entry name" value="HalOD1"/>
    <property type="match status" value="1"/>
</dbReference>
<protein>
    <recommendedName>
        <fullName evidence="1">Halobacterial output domain-containing protein</fullName>
    </recommendedName>
</protein>
<feature type="domain" description="Halobacterial output" evidence="1">
    <location>
        <begin position="8"/>
        <end position="77"/>
    </location>
</feature>
<evidence type="ECO:0000259" key="1">
    <source>
        <dbReference type="Pfam" id="PF18545"/>
    </source>
</evidence>
<dbReference type="GeneID" id="38471258"/>
<evidence type="ECO:0000313" key="2">
    <source>
        <dbReference type="EMBL" id="AZH25360.1"/>
    </source>
</evidence>
<reference evidence="3 4" key="1">
    <citation type="journal article" date="2015" name="Stand. Genomic Sci.">
        <title>Genomic Encyclopedia of Bacterial and Archaeal Type Strains, Phase III: the genomes of soil and plant-associated and newly described type strains.</title>
        <authorList>
            <person name="Whitman W.B."/>
            <person name="Woyke T."/>
            <person name="Klenk H.P."/>
            <person name="Zhou Y."/>
            <person name="Lilburn T.G."/>
            <person name="Beck B.J."/>
            <person name="De Vos P."/>
            <person name="Vandamme P."/>
            <person name="Eisen J.A."/>
            <person name="Garrity G."/>
            <person name="Hugenholtz P."/>
            <person name="Kyrpides N.C."/>
        </authorList>
    </citation>
    <scope>NUCLEOTIDE SEQUENCE [LARGE SCALE GENOMIC DNA]</scope>
    <source>
        <strain evidence="3 4">CGMCC 1.10124</strain>
    </source>
</reference>
<dbReference type="EMBL" id="REFS01000001">
    <property type="protein sequence ID" value="RMB25061.1"/>
    <property type="molecule type" value="Genomic_DNA"/>
</dbReference>
<reference evidence="2 5" key="2">
    <citation type="submission" date="2018-07" db="EMBL/GenBank/DDBJ databases">
        <title>Genome sequences of Haloplanus aerogenes JCM 16430T.</title>
        <authorList>
            <person name="Kim Y.B."/>
            <person name="Roh S.W."/>
        </authorList>
    </citation>
    <scope>NUCLEOTIDE SEQUENCE [LARGE SCALE GENOMIC DNA]</scope>
    <source>
        <strain evidence="2 5">JCM 16430</strain>
    </source>
</reference>
<name>A0A3M0DSP5_9EURY</name>
<dbReference type="Proteomes" id="UP000277326">
    <property type="component" value="Unassembled WGS sequence"/>
</dbReference>
<evidence type="ECO:0000313" key="5">
    <source>
        <dbReference type="Proteomes" id="UP000282007"/>
    </source>
</evidence>
<dbReference type="InterPro" id="IPR040624">
    <property type="entry name" value="HalOD1"/>
</dbReference>
<proteinExistence type="predicted"/>
<accession>A0A3M0DSP5</accession>
<dbReference type="AlphaFoldDB" id="A0A3M0DSP5"/>
<reference evidence="3" key="3">
    <citation type="submission" date="2018-10" db="EMBL/GenBank/DDBJ databases">
        <authorList>
            <person name="Whitman W."/>
            <person name="Huntemann M."/>
            <person name="Clum A."/>
            <person name="Pillay M."/>
            <person name="Palaniappan K."/>
            <person name="Varghese N."/>
            <person name="Mikhailova N."/>
            <person name="Stamatis D."/>
            <person name="Reddy T."/>
            <person name="Daum C."/>
            <person name="Shapiro N."/>
            <person name="Ivanova N."/>
            <person name="Kyrpides N."/>
            <person name="Woyke T."/>
        </authorList>
    </citation>
    <scope>NUCLEOTIDE SEQUENCE</scope>
    <source>
        <strain evidence="3">CGMCC 1.10124</strain>
    </source>
</reference>
<dbReference type="Proteomes" id="UP000282007">
    <property type="component" value="Chromosome"/>
</dbReference>
<dbReference type="OrthoDB" id="271604at2157"/>
<dbReference type="KEGG" id="haer:DU502_08190"/>
<evidence type="ECO:0000313" key="4">
    <source>
        <dbReference type="Proteomes" id="UP000277326"/>
    </source>
</evidence>
<dbReference type="EMBL" id="CP034145">
    <property type="protein sequence ID" value="AZH25360.1"/>
    <property type="molecule type" value="Genomic_DNA"/>
</dbReference>
<keyword evidence="5" id="KW-1185">Reference proteome</keyword>
<evidence type="ECO:0000313" key="3">
    <source>
        <dbReference type="EMBL" id="RMB25061.1"/>
    </source>
</evidence>
<gene>
    <name evidence="3" type="ORF">ATH50_0144</name>
    <name evidence="2" type="ORF">DU502_08190</name>
</gene>
<sequence>MEYEIEADESASTAVVRAVSAVEGVDQRSLRPLAEVLDPDALDALFGSRGDGTPRPGGRLTFVYSKCWVTVENGEYLTLRPIDPRIHNRRPDSIDSDIR</sequence>
<dbReference type="RefSeq" id="WP_121918899.1">
    <property type="nucleotide sequence ID" value="NZ_CP034145.1"/>
</dbReference>
<organism evidence="3 4">
    <name type="scientific">Haloplanus aerogenes</name>
    <dbReference type="NCBI Taxonomy" id="660522"/>
    <lineage>
        <taxon>Archaea</taxon>
        <taxon>Methanobacteriati</taxon>
        <taxon>Methanobacteriota</taxon>
        <taxon>Stenosarchaea group</taxon>
        <taxon>Halobacteria</taxon>
        <taxon>Halobacteriales</taxon>
        <taxon>Haloferacaceae</taxon>
        <taxon>Haloplanus</taxon>
    </lineage>
</organism>